<gene>
    <name evidence="2" type="ORF">ENU08_02970</name>
    <name evidence="1" type="ORF">ENU41_06210</name>
</gene>
<comment type="caution">
    <text evidence="2">The sequence shown here is derived from an EMBL/GenBank/DDBJ whole genome shotgun (WGS) entry which is preliminary data.</text>
</comment>
<accession>A0A7C4JJ16</accession>
<protein>
    <submittedName>
        <fullName evidence="2">Uncharacterized protein</fullName>
    </submittedName>
</protein>
<dbReference type="EMBL" id="DTBD01000022">
    <property type="protein sequence ID" value="HGQ64184.1"/>
    <property type="molecule type" value="Genomic_DNA"/>
</dbReference>
<sequence>MIYGSKGYLDVDDLYLMDKHNRVIAVTYLRCNKTHLINVNKWLIDDGYVDISDYLNEFNPYT</sequence>
<proteinExistence type="predicted"/>
<dbReference type="AlphaFoldDB" id="A0A7C4JJ16"/>
<reference evidence="2" key="1">
    <citation type="journal article" date="2020" name="mSystems">
        <title>Genome- and Community-Level Interaction Insights into Carbon Utilization and Element Cycling Functions of Hydrothermarchaeota in Hydrothermal Sediment.</title>
        <authorList>
            <person name="Zhou Z."/>
            <person name="Liu Y."/>
            <person name="Xu W."/>
            <person name="Pan J."/>
            <person name="Luo Z.H."/>
            <person name="Li M."/>
        </authorList>
    </citation>
    <scope>NUCLEOTIDE SEQUENCE [LARGE SCALE GENOMIC DNA]</scope>
    <source>
        <strain evidence="2">SpSt-637</strain>
        <strain evidence="1">SpSt-667</strain>
    </source>
</reference>
<evidence type="ECO:0000313" key="1">
    <source>
        <dbReference type="EMBL" id="HGQ36251.1"/>
    </source>
</evidence>
<dbReference type="EMBL" id="DTCK01000039">
    <property type="protein sequence ID" value="HGQ36251.1"/>
    <property type="molecule type" value="Genomic_DNA"/>
</dbReference>
<evidence type="ECO:0000313" key="2">
    <source>
        <dbReference type="EMBL" id="HGQ64184.1"/>
    </source>
</evidence>
<name>A0A7C4JJ16_9CREN</name>
<organism evidence="2">
    <name type="scientific">Ignisphaera aggregans</name>
    <dbReference type="NCBI Taxonomy" id="334771"/>
    <lineage>
        <taxon>Archaea</taxon>
        <taxon>Thermoproteota</taxon>
        <taxon>Thermoprotei</taxon>
        <taxon>Desulfurococcales</taxon>
        <taxon>Desulfurococcaceae</taxon>
        <taxon>Ignisphaera</taxon>
    </lineage>
</organism>